<sequence>MLLENPEFGFGRFGDLIFQLNARHFDTNQKLGHPIIKAMDLGSVKHYSYSELQQITDKFSKSNYIQRTAHGRLFRGSINNNQDVIVKTWDFTYPPIALSYYHTDRIHDEREPGIKSHPNVVNLIGYHCEQRLAVIYEGIRPVHFLDQLRRSDEFKWKDRMKVAIEIGSMLKMFHDKNLVHGGVWPICFMLDEKFHLMAFDFQLYSNLNSLQIYHNSPYCCAADIDKKNEGGRNWCMSDDIYTYGLLLLIELITKKQPFNWGEAVVYDPPRSVVHKSLDVDEETASKVTKLAVGCLEVKKNVEEAVVDIGTVVENLESLQSITQATEFV</sequence>
<keyword evidence="3" id="KW-0547">Nucleotide-binding</keyword>
<keyword evidence="1" id="KW-0597">Phosphoprotein</keyword>
<comment type="caution">
    <text evidence="7">The sequence shown here is derived from an EMBL/GenBank/DDBJ whole genome shotgun (WGS) entry which is preliminary data.</text>
</comment>
<dbReference type="InterPro" id="IPR052101">
    <property type="entry name" value="Plant_StressResp_Kinase"/>
</dbReference>
<evidence type="ECO:0000256" key="3">
    <source>
        <dbReference type="ARBA" id="ARBA00022741"/>
    </source>
</evidence>
<evidence type="ECO:0000256" key="1">
    <source>
        <dbReference type="ARBA" id="ARBA00022553"/>
    </source>
</evidence>
<keyword evidence="4" id="KW-0418">Kinase</keyword>
<dbReference type="Gene3D" id="3.30.200.20">
    <property type="entry name" value="Phosphorylase Kinase, domain 1"/>
    <property type="match status" value="1"/>
</dbReference>
<dbReference type="Proteomes" id="UP000826271">
    <property type="component" value="Unassembled WGS sequence"/>
</dbReference>
<keyword evidence="5" id="KW-0067">ATP-binding</keyword>
<keyword evidence="8" id="KW-1185">Reference proteome</keyword>
<dbReference type="PANTHER" id="PTHR47983:SF22">
    <property type="entry name" value="PROLINE-RICH RECEPTOR-LIKE PROTEIN KINASE PERK2"/>
    <property type="match status" value="1"/>
</dbReference>
<dbReference type="Gene3D" id="1.10.510.10">
    <property type="entry name" value="Transferase(Phosphotransferase) domain 1"/>
    <property type="match status" value="1"/>
</dbReference>
<dbReference type="InterPro" id="IPR011009">
    <property type="entry name" value="Kinase-like_dom_sf"/>
</dbReference>
<dbReference type="PANTHER" id="PTHR47983">
    <property type="entry name" value="PTO-INTERACTING PROTEIN 1-LIKE"/>
    <property type="match status" value="1"/>
</dbReference>
<proteinExistence type="predicted"/>
<feature type="domain" description="Protein kinase" evidence="6">
    <location>
        <begin position="59"/>
        <end position="328"/>
    </location>
</feature>
<evidence type="ECO:0000313" key="7">
    <source>
        <dbReference type="EMBL" id="KAG8383811.1"/>
    </source>
</evidence>
<gene>
    <name evidence="7" type="ORF">BUALT_Bualt04G0052700</name>
</gene>
<evidence type="ECO:0000256" key="4">
    <source>
        <dbReference type="ARBA" id="ARBA00022777"/>
    </source>
</evidence>
<name>A0AAV6XLH6_9LAMI</name>
<evidence type="ECO:0000259" key="6">
    <source>
        <dbReference type="PROSITE" id="PS50011"/>
    </source>
</evidence>
<evidence type="ECO:0000256" key="2">
    <source>
        <dbReference type="ARBA" id="ARBA00022679"/>
    </source>
</evidence>
<dbReference type="InterPro" id="IPR000719">
    <property type="entry name" value="Prot_kinase_dom"/>
</dbReference>
<reference evidence="7" key="1">
    <citation type="submission" date="2019-10" db="EMBL/GenBank/DDBJ databases">
        <authorList>
            <person name="Zhang R."/>
            <person name="Pan Y."/>
            <person name="Wang J."/>
            <person name="Ma R."/>
            <person name="Yu S."/>
        </authorList>
    </citation>
    <scope>NUCLEOTIDE SEQUENCE</scope>
    <source>
        <strain evidence="7">LA-IB0</strain>
        <tissue evidence="7">Leaf</tissue>
    </source>
</reference>
<evidence type="ECO:0000256" key="5">
    <source>
        <dbReference type="ARBA" id="ARBA00022840"/>
    </source>
</evidence>
<dbReference type="Pfam" id="PF00069">
    <property type="entry name" value="Pkinase"/>
    <property type="match status" value="1"/>
</dbReference>
<keyword evidence="2" id="KW-0808">Transferase</keyword>
<evidence type="ECO:0000313" key="8">
    <source>
        <dbReference type="Proteomes" id="UP000826271"/>
    </source>
</evidence>
<organism evidence="7 8">
    <name type="scientific">Buddleja alternifolia</name>
    <dbReference type="NCBI Taxonomy" id="168488"/>
    <lineage>
        <taxon>Eukaryota</taxon>
        <taxon>Viridiplantae</taxon>
        <taxon>Streptophyta</taxon>
        <taxon>Embryophyta</taxon>
        <taxon>Tracheophyta</taxon>
        <taxon>Spermatophyta</taxon>
        <taxon>Magnoliopsida</taxon>
        <taxon>eudicotyledons</taxon>
        <taxon>Gunneridae</taxon>
        <taxon>Pentapetalae</taxon>
        <taxon>asterids</taxon>
        <taxon>lamiids</taxon>
        <taxon>Lamiales</taxon>
        <taxon>Scrophulariaceae</taxon>
        <taxon>Buddlejeae</taxon>
        <taxon>Buddleja</taxon>
    </lineage>
</organism>
<dbReference type="GO" id="GO:0004672">
    <property type="term" value="F:protein kinase activity"/>
    <property type="evidence" value="ECO:0007669"/>
    <property type="project" value="InterPro"/>
</dbReference>
<dbReference type="AlphaFoldDB" id="A0AAV6XLH6"/>
<accession>A0AAV6XLH6</accession>
<protein>
    <recommendedName>
        <fullName evidence="6">Protein kinase domain-containing protein</fullName>
    </recommendedName>
</protein>
<dbReference type="PROSITE" id="PS50011">
    <property type="entry name" value="PROTEIN_KINASE_DOM"/>
    <property type="match status" value="1"/>
</dbReference>
<dbReference type="SUPFAM" id="SSF56112">
    <property type="entry name" value="Protein kinase-like (PK-like)"/>
    <property type="match status" value="1"/>
</dbReference>
<dbReference type="EMBL" id="WHWC01000004">
    <property type="protein sequence ID" value="KAG8383811.1"/>
    <property type="molecule type" value="Genomic_DNA"/>
</dbReference>
<dbReference type="GO" id="GO:0005524">
    <property type="term" value="F:ATP binding"/>
    <property type="evidence" value="ECO:0007669"/>
    <property type="project" value="UniProtKB-KW"/>
</dbReference>